<evidence type="ECO:0000313" key="1">
    <source>
        <dbReference type="EMBL" id="EGH19515.1"/>
    </source>
</evidence>
<dbReference type="BioCyc" id="PSYR875330:G11XH-8015-MONOMER"/>
<reference evidence="1 2" key="1">
    <citation type="journal article" date="2011" name="PLoS Pathog.">
        <title>Dynamic evolution of pathogenicity revealed by sequencing and comparative genomics of 19 Pseudomonas syringae isolates.</title>
        <authorList>
            <person name="Baltrus D.A."/>
            <person name="Nishimura M.T."/>
            <person name="Romanchuk A."/>
            <person name="Chang J.H."/>
            <person name="Mukhtar M.S."/>
            <person name="Cherkis K."/>
            <person name="Roach J."/>
            <person name="Grant S.R."/>
            <person name="Jones C.D."/>
            <person name="Dangl J.L."/>
        </authorList>
    </citation>
    <scope>NUCLEOTIDE SEQUENCE [LARGE SCALE GENOMIC DNA]</scope>
    <source>
        <strain evidence="2">race 4</strain>
    </source>
</reference>
<proteinExistence type="predicted"/>
<dbReference type="EMBL" id="ADWY01004209">
    <property type="protein sequence ID" value="EGH19515.1"/>
    <property type="molecule type" value="Genomic_DNA"/>
</dbReference>
<accession>F3CJS3</accession>
<dbReference type="HOGENOM" id="CLU_3378888_0_0_6"/>
<evidence type="ECO:0000313" key="2">
    <source>
        <dbReference type="Proteomes" id="UP000005466"/>
    </source>
</evidence>
<comment type="caution">
    <text evidence="1">The sequence shown here is derived from an EMBL/GenBank/DDBJ whole genome shotgun (WGS) entry which is preliminary data.</text>
</comment>
<feature type="non-terminal residue" evidence="1">
    <location>
        <position position="1"/>
    </location>
</feature>
<sequence>PGVTDFQIRQRIEGARALGGVRCVFVLLVFLSL</sequence>
<dbReference type="AlphaFoldDB" id="F3CJS3"/>
<name>F3CJS3_PSESG</name>
<feature type="non-terminal residue" evidence="1">
    <location>
        <position position="33"/>
    </location>
</feature>
<protein>
    <submittedName>
        <fullName evidence="1">Uncharacterized protein</fullName>
    </submittedName>
</protein>
<organism evidence="1 2">
    <name type="scientific">Pseudomonas savastanoi pv. glycinea str. race 4</name>
    <dbReference type="NCBI Taxonomy" id="875330"/>
    <lineage>
        <taxon>Bacteria</taxon>
        <taxon>Pseudomonadati</taxon>
        <taxon>Pseudomonadota</taxon>
        <taxon>Gammaproteobacteria</taxon>
        <taxon>Pseudomonadales</taxon>
        <taxon>Pseudomonadaceae</taxon>
        <taxon>Pseudomonas</taxon>
    </lineage>
</organism>
<dbReference type="Proteomes" id="UP000005466">
    <property type="component" value="Unassembled WGS sequence"/>
</dbReference>
<gene>
    <name evidence="1" type="ORF">Pgy4_41739</name>
</gene>